<dbReference type="SUPFAM" id="SSF53590">
    <property type="entry name" value="Nucleoside hydrolase"/>
    <property type="match status" value="1"/>
</dbReference>
<dbReference type="PANTHER" id="PTHR12304">
    <property type="entry name" value="INOSINE-URIDINE PREFERRING NUCLEOSIDE HYDROLASE"/>
    <property type="match status" value="1"/>
</dbReference>
<dbReference type="InterPro" id="IPR036452">
    <property type="entry name" value="Ribo_hydro-like"/>
</dbReference>
<dbReference type="Gene3D" id="3.90.245.10">
    <property type="entry name" value="Ribonucleoside hydrolase-like"/>
    <property type="match status" value="1"/>
</dbReference>
<dbReference type="Proteomes" id="UP001236507">
    <property type="component" value="Unassembled WGS sequence"/>
</dbReference>
<protein>
    <submittedName>
        <fullName evidence="4">Nucleoside hydrolase</fullName>
    </submittedName>
</protein>
<evidence type="ECO:0000256" key="1">
    <source>
        <dbReference type="ARBA" id="ARBA00022801"/>
    </source>
</evidence>
<dbReference type="InterPro" id="IPR023186">
    <property type="entry name" value="IUNH"/>
</dbReference>
<keyword evidence="1 4" id="KW-0378">Hydrolase</keyword>
<organism evidence="4 5">
    <name type="scientific">Flectobacillus roseus</name>
    <dbReference type="NCBI Taxonomy" id="502259"/>
    <lineage>
        <taxon>Bacteria</taxon>
        <taxon>Pseudomonadati</taxon>
        <taxon>Bacteroidota</taxon>
        <taxon>Cytophagia</taxon>
        <taxon>Cytophagales</taxon>
        <taxon>Flectobacillaceae</taxon>
        <taxon>Flectobacillus</taxon>
    </lineage>
</organism>
<dbReference type="GO" id="GO:0016787">
    <property type="term" value="F:hydrolase activity"/>
    <property type="evidence" value="ECO:0007669"/>
    <property type="project" value="UniProtKB-KW"/>
</dbReference>
<keyword evidence="5" id="KW-1185">Reference proteome</keyword>
<dbReference type="EMBL" id="JASHIF010000022">
    <property type="protein sequence ID" value="MDI9861805.1"/>
    <property type="molecule type" value="Genomic_DNA"/>
</dbReference>
<comment type="caution">
    <text evidence="4">The sequence shown here is derived from an EMBL/GenBank/DDBJ whole genome shotgun (WGS) entry which is preliminary data.</text>
</comment>
<evidence type="ECO:0000313" key="4">
    <source>
        <dbReference type="EMBL" id="MDI9861805.1"/>
    </source>
</evidence>
<reference evidence="4 5" key="1">
    <citation type="submission" date="2023-05" db="EMBL/GenBank/DDBJ databases">
        <title>Novel species of genus Flectobacillus isolated from stream in China.</title>
        <authorList>
            <person name="Lu H."/>
        </authorList>
    </citation>
    <scope>NUCLEOTIDE SEQUENCE [LARGE SCALE GENOMIC DNA]</scope>
    <source>
        <strain evidence="4 5">KCTC 42575</strain>
    </source>
</reference>
<dbReference type="Pfam" id="PF01156">
    <property type="entry name" value="IU_nuc_hydro"/>
    <property type="match status" value="1"/>
</dbReference>
<evidence type="ECO:0000313" key="5">
    <source>
        <dbReference type="Proteomes" id="UP001236507"/>
    </source>
</evidence>
<sequence>MKLKLTIVLTLMSLMLFGQTRQKVIFDCDLGDDIDDAFALAMLLTNQDKLDILGITTCYGRTDDRAKVALKLLYETGQDKIPVALGRNTSKIDNRANWYAEQFYWAKDFNKLKPIQQSATDFIIENLKKYPNEVIIISVGPVTNMADVIDKDPKALKLAKKIYAMFGSFYIGYNTYPSIDAEWNVKVDIPAAKKFVNSGANIVYAGLDVTAMVKLDKAKRDLLSMRQSVLTNALSGLYVLWGNETPTLFDPVAIGMILYPELFKTKKVNIAVDNEGFTRINENQVPNAEVGVSIDSNEFINRIMKSFLYQNLER</sequence>
<keyword evidence="2" id="KW-0326">Glycosidase</keyword>
<evidence type="ECO:0000256" key="2">
    <source>
        <dbReference type="ARBA" id="ARBA00023295"/>
    </source>
</evidence>
<gene>
    <name evidence="4" type="ORF">QM524_21470</name>
</gene>
<feature type="domain" description="Inosine/uridine-preferring nucleoside hydrolase" evidence="3">
    <location>
        <begin position="24"/>
        <end position="300"/>
    </location>
</feature>
<proteinExistence type="predicted"/>
<name>A0ABT6YE62_9BACT</name>
<dbReference type="RefSeq" id="WP_283346160.1">
    <property type="nucleotide sequence ID" value="NZ_JASHIF010000022.1"/>
</dbReference>
<evidence type="ECO:0000259" key="3">
    <source>
        <dbReference type="Pfam" id="PF01156"/>
    </source>
</evidence>
<accession>A0ABT6YE62</accession>
<dbReference type="InterPro" id="IPR001910">
    <property type="entry name" value="Inosine/uridine_hydrolase_dom"/>
</dbReference>
<dbReference type="PANTHER" id="PTHR12304:SF4">
    <property type="entry name" value="URIDINE NUCLEOSIDASE"/>
    <property type="match status" value="1"/>
</dbReference>